<evidence type="ECO:0000313" key="2">
    <source>
        <dbReference type="Proteomes" id="UP000255101"/>
    </source>
</evidence>
<name>A0A379C6X6_9FIRM</name>
<dbReference type="AlphaFoldDB" id="A0A379C6X6"/>
<dbReference type="RefSeq" id="WP_242978014.1">
    <property type="nucleotide sequence ID" value="NZ_UGTB01000002.1"/>
</dbReference>
<proteinExistence type="predicted"/>
<accession>A0A379C6X6</accession>
<dbReference type="EMBL" id="UGTB01000002">
    <property type="protein sequence ID" value="SUB57974.1"/>
    <property type="molecule type" value="Genomic_DNA"/>
</dbReference>
<organism evidence="1 2">
    <name type="scientific">Peptostreptococcus anaerobius</name>
    <dbReference type="NCBI Taxonomy" id="1261"/>
    <lineage>
        <taxon>Bacteria</taxon>
        <taxon>Bacillati</taxon>
        <taxon>Bacillota</taxon>
        <taxon>Clostridia</taxon>
        <taxon>Peptostreptococcales</taxon>
        <taxon>Peptostreptococcaceae</taxon>
        <taxon>Peptostreptococcus</taxon>
    </lineage>
</organism>
<protein>
    <submittedName>
        <fullName evidence="1">Cell wall binding repeat 2</fullName>
    </submittedName>
</protein>
<evidence type="ECO:0000313" key="1">
    <source>
        <dbReference type="EMBL" id="SUB57974.1"/>
    </source>
</evidence>
<dbReference type="Proteomes" id="UP000255101">
    <property type="component" value="Unassembled WGS sequence"/>
</dbReference>
<gene>
    <name evidence="1" type="ORF">NCTC11460_00008</name>
</gene>
<reference evidence="1 2" key="1">
    <citation type="submission" date="2018-06" db="EMBL/GenBank/DDBJ databases">
        <authorList>
            <consortium name="Pathogen Informatics"/>
            <person name="Doyle S."/>
        </authorList>
    </citation>
    <scope>NUCLEOTIDE SEQUENCE [LARGE SCALE GENOMIC DNA]</scope>
    <source>
        <strain evidence="1 2">NCTC11460</strain>
    </source>
</reference>
<sequence length="54" mass="6083">MVDALSIAPKAGRENNPILIASEDGIGKESLDWLKEKNPEDIYFIGVLKYYLIM</sequence>